<evidence type="ECO:0000256" key="1">
    <source>
        <dbReference type="SAM" id="MobiDB-lite"/>
    </source>
</evidence>
<sequence>MARRHSSKSKRSNRSKSATRNLNNKSYSSSRKRAQQKKIKRKKKYRRRRIVLAIIALLILSFLVNITINAINRYKIMGYPDFRDEVLEDMGKSVFIASSEGRSLSTAEKVTDFDELYKTIKRNYAVDNLNKEDFENFISEYNNYRKRVYSSKTDQEYFQLLEKYLDILNDNRTFILDKETYDNLFEYYRKSNDSMRKSVLENPQAVDRYKRLITSSNIKTPSMNANIEADGVLKISLEDFKPNEFDNDLETIVDIFLKNPPITTIILDLSNNDSIDDVYRNKLLEVLLNENYTENNLIFYRGKLASRTLDNIKNDQDDYEKTASVKNIADKYSQEIEKIDLNDYMYYDEVSLNINKNPDFSNRKIYVLTNEQTANEAIKLADILQKNGAYIVKNGFDNQPTSKDIIYNFRSDLYTLNHSGLVISINSAYSKDEKKLSLSYDQKINSKDPIKSILSIIN</sequence>
<evidence type="ECO:0000313" key="3">
    <source>
        <dbReference type="Proteomes" id="UP000234335"/>
    </source>
</evidence>
<dbReference type="SUPFAM" id="SSF52096">
    <property type="entry name" value="ClpP/crotonase"/>
    <property type="match status" value="1"/>
</dbReference>
<gene>
    <name evidence="2" type="ORF">CYJ34_06510</name>
</gene>
<dbReference type="Gene3D" id="3.30.750.44">
    <property type="match status" value="1"/>
</dbReference>
<protein>
    <submittedName>
        <fullName evidence="2">Peptidase S41</fullName>
    </submittedName>
</protein>
<organism evidence="2 3">
    <name type="scientific">Anaerococcus octavius</name>
    <dbReference type="NCBI Taxonomy" id="54007"/>
    <lineage>
        <taxon>Bacteria</taxon>
        <taxon>Bacillati</taxon>
        <taxon>Bacillota</taxon>
        <taxon>Tissierellia</taxon>
        <taxon>Tissierellales</taxon>
        <taxon>Peptoniphilaceae</taxon>
        <taxon>Anaerococcus</taxon>
    </lineage>
</organism>
<dbReference type="Proteomes" id="UP000234335">
    <property type="component" value="Unassembled WGS sequence"/>
</dbReference>
<feature type="compositionally biased region" description="Basic residues" evidence="1">
    <location>
        <begin position="30"/>
        <end position="42"/>
    </location>
</feature>
<dbReference type="Gene3D" id="3.90.226.10">
    <property type="entry name" value="2-enoyl-CoA Hydratase, Chain A, domain 1"/>
    <property type="match status" value="1"/>
</dbReference>
<evidence type="ECO:0000313" key="2">
    <source>
        <dbReference type="EMBL" id="PKZ16463.1"/>
    </source>
</evidence>
<accession>A0A2I1M8J9</accession>
<dbReference type="InterPro" id="IPR029045">
    <property type="entry name" value="ClpP/crotonase-like_dom_sf"/>
</dbReference>
<feature type="region of interest" description="Disordered" evidence="1">
    <location>
        <begin position="1"/>
        <end position="42"/>
    </location>
</feature>
<reference evidence="2 3" key="1">
    <citation type="submission" date="2017-12" db="EMBL/GenBank/DDBJ databases">
        <title>Phylogenetic diversity of female urinary microbiome.</title>
        <authorList>
            <person name="Thomas-White K."/>
            <person name="Wolfe A.J."/>
        </authorList>
    </citation>
    <scope>NUCLEOTIDE SEQUENCE [LARGE SCALE GENOMIC DNA]</scope>
    <source>
        <strain evidence="2 3">UMB0119</strain>
    </source>
</reference>
<dbReference type="RefSeq" id="WP_101540486.1">
    <property type="nucleotide sequence ID" value="NZ_JBHWQV010000036.1"/>
</dbReference>
<proteinExistence type="predicted"/>
<dbReference type="AlphaFoldDB" id="A0A2I1M8J9"/>
<dbReference type="EMBL" id="PKGS01000004">
    <property type="protein sequence ID" value="PKZ16463.1"/>
    <property type="molecule type" value="Genomic_DNA"/>
</dbReference>
<feature type="compositionally biased region" description="Basic residues" evidence="1">
    <location>
        <begin position="1"/>
        <end position="14"/>
    </location>
</feature>
<name>A0A2I1M8J9_9FIRM</name>
<keyword evidence="3" id="KW-1185">Reference proteome</keyword>
<comment type="caution">
    <text evidence="2">The sequence shown here is derived from an EMBL/GenBank/DDBJ whole genome shotgun (WGS) entry which is preliminary data.</text>
</comment>